<dbReference type="EMBL" id="LT629971">
    <property type="protein sequence ID" value="SEH70723.1"/>
    <property type="molecule type" value="Genomic_DNA"/>
</dbReference>
<proteinExistence type="predicted"/>
<feature type="region of interest" description="Disordered" evidence="3">
    <location>
        <begin position="217"/>
        <end position="257"/>
    </location>
</feature>
<dbReference type="AlphaFoldDB" id="A0A1H6K686"/>
<evidence type="ECO:0000259" key="4">
    <source>
        <dbReference type="PROSITE" id="PS50977"/>
    </source>
</evidence>
<reference evidence="6" key="1">
    <citation type="submission" date="2016-10" db="EMBL/GenBank/DDBJ databases">
        <authorList>
            <person name="Varghese N."/>
            <person name="Submissions S."/>
        </authorList>
    </citation>
    <scope>NUCLEOTIDE SEQUENCE [LARGE SCALE GENOMIC DNA]</scope>
    <source>
        <strain evidence="6">DSM 45405</strain>
    </source>
</reference>
<keyword evidence="1 2" id="KW-0238">DNA-binding</keyword>
<evidence type="ECO:0000313" key="6">
    <source>
        <dbReference type="Proteomes" id="UP000182915"/>
    </source>
</evidence>
<organism evidence="5 6">
    <name type="scientific">Mycolicibacterium rutilum</name>
    <name type="common">Mycobacterium rutilum</name>
    <dbReference type="NCBI Taxonomy" id="370526"/>
    <lineage>
        <taxon>Bacteria</taxon>
        <taxon>Bacillati</taxon>
        <taxon>Actinomycetota</taxon>
        <taxon>Actinomycetes</taxon>
        <taxon>Mycobacteriales</taxon>
        <taxon>Mycobacteriaceae</taxon>
        <taxon>Mycolicibacterium</taxon>
    </lineage>
</organism>
<keyword evidence="6" id="KW-1185">Reference proteome</keyword>
<gene>
    <name evidence="5" type="ORF">SAMN04489835_3107</name>
</gene>
<accession>A0A1H6K686</accession>
<sequence length="257" mass="26450">MGSSSPRSYGGVSGAERQQQRRARLLEAALDIMGRDEWRDVTVERLCADAGLNKRYFYESFGEVDAVAEAVIDDVAAAVRDATVAAVAEVAAKPLEQQAFAGVQVLVHSLVDDPRRAKVLLGGVAATPGLRAHRVAVMRSLTGVLIEHARAVHGVELKHDPLALIAPAFVVGGTADAILAFVDGTAAITVDELIAQLTTLWLITGDGAAAVARTRLNGESGQLPPTSAGSGGGKGVEGVGDDAGGGDAPDEPMDSVP</sequence>
<name>A0A1H6K686_MYCRU</name>
<evidence type="ECO:0000256" key="3">
    <source>
        <dbReference type="SAM" id="MobiDB-lite"/>
    </source>
</evidence>
<feature type="compositionally biased region" description="Gly residues" evidence="3">
    <location>
        <begin position="229"/>
        <end position="247"/>
    </location>
</feature>
<dbReference type="Gene3D" id="1.10.357.10">
    <property type="entry name" value="Tetracycline Repressor, domain 2"/>
    <property type="match status" value="1"/>
</dbReference>
<protein>
    <submittedName>
        <fullName evidence="5">DNA-binding transcriptional regulator, AcrR family</fullName>
    </submittedName>
</protein>
<evidence type="ECO:0000256" key="2">
    <source>
        <dbReference type="PROSITE-ProRule" id="PRU00335"/>
    </source>
</evidence>
<dbReference type="InterPro" id="IPR001647">
    <property type="entry name" value="HTH_TetR"/>
</dbReference>
<feature type="compositionally biased region" description="Acidic residues" evidence="3">
    <location>
        <begin position="248"/>
        <end position="257"/>
    </location>
</feature>
<evidence type="ECO:0000256" key="1">
    <source>
        <dbReference type="ARBA" id="ARBA00023125"/>
    </source>
</evidence>
<feature type="DNA-binding region" description="H-T-H motif" evidence="2">
    <location>
        <begin position="42"/>
        <end position="61"/>
    </location>
</feature>
<dbReference type="RefSeq" id="WP_322788745.1">
    <property type="nucleotide sequence ID" value="NZ_LT629971.1"/>
</dbReference>
<dbReference type="InterPro" id="IPR009057">
    <property type="entry name" value="Homeodomain-like_sf"/>
</dbReference>
<dbReference type="SUPFAM" id="SSF46689">
    <property type="entry name" value="Homeodomain-like"/>
    <property type="match status" value="1"/>
</dbReference>
<dbReference type="Proteomes" id="UP000182915">
    <property type="component" value="Chromosome I"/>
</dbReference>
<dbReference type="STRING" id="370526.SAMN04489835_3107"/>
<feature type="domain" description="HTH tetR-type" evidence="4">
    <location>
        <begin position="19"/>
        <end position="79"/>
    </location>
</feature>
<evidence type="ECO:0000313" key="5">
    <source>
        <dbReference type="EMBL" id="SEH70723.1"/>
    </source>
</evidence>
<dbReference type="GO" id="GO:0003677">
    <property type="term" value="F:DNA binding"/>
    <property type="evidence" value="ECO:0007669"/>
    <property type="project" value="UniProtKB-UniRule"/>
</dbReference>
<dbReference type="PROSITE" id="PS50977">
    <property type="entry name" value="HTH_TETR_2"/>
    <property type="match status" value="1"/>
</dbReference>